<dbReference type="Pfam" id="PF13924">
    <property type="entry name" value="Lipocalin_5"/>
    <property type="match status" value="1"/>
</dbReference>
<feature type="chain" id="PRO_5032902730" evidence="1">
    <location>
        <begin position="31"/>
        <end position="173"/>
    </location>
</feature>
<gene>
    <name evidence="3" type="ORF">I6G56_04865</name>
</gene>
<evidence type="ECO:0000259" key="2">
    <source>
        <dbReference type="Pfam" id="PF13924"/>
    </source>
</evidence>
<proteinExistence type="predicted"/>
<feature type="domain" description="Lipocalin-like" evidence="2">
    <location>
        <begin position="40"/>
        <end position="155"/>
    </location>
</feature>
<evidence type="ECO:0000256" key="1">
    <source>
        <dbReference type="SAM" id="SignalP"/>
    </source>
</evidence>
<evidence type="ECO:0000313" key="3">
    <source>
        <dbReference type="EMBL" id="QPS44437.1"/>
    </source>
</evidence>
<accession>A0A7T2U2E3</accession>
<evidence type="ECO:0000313" key="4">
    <source>
        <dbReference type="Proteomes" id="UP000594943"/>
    </source>
</evidence>
<dbReference type="AlphaFoldDB" id="A0A7T2U2E3"/>
<feature type="signal peptide" evidence="1">
    <location>
        <begin position="1"/>
        <end position="30"/>
    </location>
</feature>
<keyword evidence="1" id="KW-0732">Signal</keyword>
<name>A0A7T2U2E3_9BURK</name>
<dbReference type="Proteomes" id="UP000594943">
    <property type="component" value="Chromosome 1"/>
</dbReference>
<dbReference type="EMBL" id="CP065686">
    <property type="protein sequence ID" value="QPS44437.1"/>
    <property type="molecule type" value="Genomic_DNA"/>
</dbReference>
<organism evidence="3 4">
    <name type="scientific">Burkholderia humptydooensis</name>
    <dbReference type="NCBI Taxonomy" id="430531"/>
    <lineage>
        <taxon>Bacteria</taxon>
        <taxon>Pseudomonadati</taxon>
        <taxon>Pseudomonadota</taxon>
        <taxon>Betaproteobacteria</taxon>
        <taxon>Burkholderiales</taxon>
        <taxon>Burkholderiaceae</taxon>
        <taxon>Burkholderia</taxon>
        <taxon>pseudomallei group</taxon>
    </lineage>
</organism>
<reference evidence="3 4" key="1">
    <citation type="submission" date="2020-12" db="EMBL/GenBank/DDBJ databases">
        <title>FDA dAtabase for Regulatory Grade micrObial Sequences (FDA-ARGOS): Supporting development and validation of Infectious Disease Dx tests.</title>
        <authorList>
            <person name="Nelson B."/>
            <person name="Plummer A."/>
            <person name="Tallon L."/>
            <person name="Sadzewicz L."/>
            <person name="Zhao X."/>
            <person name="Boylan J."/>
            <person name="Ott S."/>
            <person name="Bowen H."/>
            <person name="Vavikolanu K."/>
            <person name="Mehta A."/>
            <person name="Aluvathingal J."/>
            <person name="Nadendla S."/>
            <person name="Myers T."/>
            <person name="Yan Y."/>
            <person name="Sichtig H."/>
        </authorList>
    </citation>
    <scope>NUCLEOTIDE SEQUENCE [LARGE SCALE GENOMIC DNA]</scope>
    <source>
        <strain evidence="3 4">FDAARGOS_899</strain>
    </source>
</reference>
<dbReference type="KEGG" id="bhg:I6G56_04865"/>
<protein>
    <submittedName>
        <fullName evidence="3">Lipocalin-like domain-containing protein</fullName>
    </submittedName>
</protein>
<sequence length="173" mass="18893">MNMTEGRTLIKSAMALAISAGIFATPAVFAAGDSAASLAGTWTLVAADVEHPDGTRARDYGTAPSGLMMIDREGRYSVQIFKAERKRFVSGDKRSGTNAEYRDAVMGSSTHFGTIEIDHAAHSLAFHVQHASFPNWEGERQMRTYELNGDELSYRVVARPNGDVPISVWKRAQ</sequence>
<dbReference type="InterPro" id="IPR024311">
    <property type="entry name" value="Lipocalin-like"/>
</dbReference>